<dbReference type="PANTHER" id="PTHR31232">
    <property type="match status" value="1"/>
</dbReference>
<evidence type="ECO:0000313" key="8">
    <source>
        <dbReference type="Proteomes" id="UP001189624"/>
    </source>
</evidence>
<dbReference type="InterPro" id="IPR008972">
    <property type="entry name" value="Cupredoxin"/>
</dbReference>
<dbReference type="GO" id="GO:0005576">
    <property type="term" value="C:extracellular region"/>
    <property type="evidence" value="ECO:0007669"/>
    <property type="project" value="UniProtKB-SubCell"/>
</dbReference>
<comment type="similarity">
    <text evidence="2 6">Belongs to the plant self-incompatibility (S1) protein family.</text>
</comment>
<evidence type="ECO:0000256" key="4">
    <source>
        <dbReference type="ARBA" id="ARBA00022525"/>
    </source>
</evidence>
<dbReference type="GO" id="GO:0060320">
    <property type="term" value="P:rejection of self pollen"/>
    <property type="evidence" value="ECO:0007669"/>
    <property type="project" value="UniProtKB-KW"/>
</dbReference>
<dbReference type="SUPFAM" id="SSF49503">
    <property type="entry name" value="Cupredoxins"/>
    <property type="match status" value="1"/>
</dbReference>
<keyword evidence="8" id="KW-1185">Reference proteome</keyword>
<organism evidence="7 8">
    <name type="scientific">Sphenostylis stenocarpa</name>
    <dbReference type="NCBI Taxonomy" id="92480"/>
    <lineage>
        <taxon>Eukaryota</taxon>
        <taxon>Viridiplantae</taxon>
        <taxon>Streptophyta</taxon>
        <taxon>Embryophyta</taxon>
        <taxon>Tracheophyta</taxon>
        <taxon>Spermatophyta</taxon>
        <taxon>Magnoliopsida</taxon>
        <taxon>eudicotyledons</taxon>
        <taxon>Gunneridae</taxon>
        <taxon>Pentapetalae</taxon>
        <taxon>rosids</taxon>
        <taxon>fabids</taxon>
        <taxon>Fabales</taxon>
        <taxon>Fabaceae</taxon>
        <taxon>Papilionoideae</taxon>
        <taxon>50 kb inversion clade</taxon>
        <taxon>NPAAA clade</taxon>
        <taxon>indigoferoid/millettioid clade</taxon>
        <taxon>Phaseoleae</taxon>
        <taxon>Sphenostylis</taxon>
    </lineage>
</organism>
<protein>
    <recommendedName>
        <fullName evidence="6">S-protein homolog</fullName>
    </recommendedName>
</protein>
<keyword evidence="5 6" id="KW-0732">Signal</keyword>
<evidence type="ECO:0000256" key="6">
    <source>
        <dbReference type="RuleBase" id="RU367044"/>
    </source>
</evidence>
<dbReference type="PANTHER" id="PTHR31232:SF43">
    <property type="entry name" value="S-PROTEIN HOMOLOG 29-RELATED"/>
    <property type="match status" value="1"/>
</dbReference>
<accession>A0AA87BAI1</accession>
<keyword evidence="3 6" id="KW-0713">Self-incompatibility</keyword>
<proteinExistence type="inferred from homology"/>
<gene>
    <name evidence="7" type="ORF">AYBTSS11_LOCUS30572</name>
</gene>
<evidence type="ECO:0000256" key="1">
    <source>
        <dbReference type="ARBA" id="ARBA00004613"/>
    </source>
</evidence>
<evidence type="ECO:0000256" key="2">
    <source>
        <dbReference type="ARBA" id="ARBA00005581"/>
    </source>
</evidence>
<reference evidence="7" key="1">
    <citation type="submission" date="2023-10" db="EMBL/GenBank/DDBJ databases">
        <authorList>
            <person name="Domelevo Entfellner J.-B."/>
        </authorList>
    </citation>
    <scope>NUCLEOTIDE SEQUENCE</scope>
</reference>
<dbReference type="EMBL" id="OY731408">
    <property type="protein sequence ID" value="CAJ1978379.1"/>
    <property type="molecule type" value="Genomic_DNA"/>
</dbReference>
<dbReference type="Gramene" id="rna-AYBTSS11_LOCUS30572">
    <property type="protein sequence ID" value="CAJ1978379.1"/>
    <property type="gene ID" value="gene-AYBTSS11_LOCUS30572"/>
</dbReference>
<dbReference type="InterPro" id="IPR010264">
    <property type="entry name" value="Self-incomp_S1"/>
</dbReference>
<keyword evidence="4 6" id="KW-0964">Secreted</keyword>
<evidence type="ECO:0000256" key="3">
    <source>
        <dbReference type="ARBA" id="ARBA00022471"/>
    </source>
</evidence>
<sequence length="158" mass="18477">MGSISKQLLLLLFPIMATCDPATSTNPITEKSDAETNHILGLYLVHMRIVNNLSDNQPLNVHCKSKDDDLNNHVIYRGQSFRWRFRPNIWGTTLFFCHFSWAGGEGSYDIYKNRRDYDRCKHACNWYVTQEGIEGYTEEDKLNKKPPKVDIFFNWQNP</sequence>
<dbReference type="Pfam" id="PF05938">
    <property type="entry name" value="Self-incomp_S1"/>
    <property type="match status" value="1"/>
</dbReference>
<dbReference type="Proteomes" id="UP001189624">
    <property type="component" value="Chromosome 11"/>
</dbReference>
<dbReference type="AlphaFoldDB" id="A0AA87BAI1"/>
<comment type="subcellular location">
    <subcellularLocation>
        <location evidence="1 6">Secreted</location>
    </subcellularLocation>
</comment>
<feature type="chain" id="PRO_5041517777" description="S-protein homolog" evidence="6">
    <location>
        <begin position="25"/>
        <end position="158"/>
    </location>
</feature>
<feature type="signal peptide" evidence="6">
    <location>
        <begin position="1"/>
        <end position="24"/>
    </location>
</feature>
<evidence type="ECO:0000313" key="7">
    <source>
        <dbReference type="EMBL" id="CAJ1978379.1"/>
    </source>
</evidence>
<name>A0AA87BAI1_9FABA</name>
<evidence type="ECO:0000256" key="5">
    <source>
        <dbReference type="ARBA" id="ARBA00022729"/>
    </source>
</evidence>